<sequence length="104" mass="11284">MDTQTHAQVKREMQQRRYAAGRARRADGWGYRKVPINVQLVETVDAAGAPLVLATSDVPAEQGRYFRVVVEGGKWRCSCGAYKSLGGCHHVGHLAAAHPQQGAA</sequence>
<evidence type="ECO:0000259" key="2">
    <source>
        <dbReference type="PROSITE" id="PS50966"/>
    </source>
</evidence>
<accession>A0A6J4J0F2</accession>
<reference evidence="3" key="1">
    <citation type="submission" date="2020-02" db="EMBL/GenBank/DDBJ databases">
        <authorList>
            <person name="Meier V. D."/>
        </authorList>
    </citation>
    <scope>NUCLEOTIDE SEQUENCE</scope>
    <source>
        <strain evidence="3">AVDCRST_MAG77</strain>
    </source>
</reference>
<protein>
    <recommendedName>
        <fullName evidence="2">SWIM-type domain-containing protein</fullName>
    </recommendedName>
</protein>
<dbReference type="PROSITE" id="PS50966">
    <property type="entry name" value="ZF_SWIM"/>
    <property type="match status" value="1"/>
</dbReference>
<dbReference type="EMBL" id="CADCTC010000163">
    <property type="protein sequence ID" value="CAA9264922.1"/>
    <property type="molecule type" value="Genomic_DNA"/>
</dbReference>
<keyword evidence="1" id="KW-0479">Metal-binding</keyword>
<feature type="domain" description="SWIM-type" evidence="2">
    <location>
        <begin position="66"/>
        <end position="99"/>
    </location>
</feature>
<dbReference type="AlphaFoldDB" id="A0A6J4J0F2"/>
<proteinExistence type="predicted"/>
<dbReference type="InterPro" id="IPR007527">
    <property type="entry name" value="Znf_SWIM"/>
</dbReference>
<evidence type="ECO:0000313" key="3">
    <source>
        <dbReference type="EMBL" id="CAA9264922.1"/>
    </source>
</evidence>
<keyword evidence="1" id="KW-0862">Zinc</keyword>
<name>A0A6J4J0F2_9CHLR</name>
<evidence type="ECO:0000256" key="1">
    <source>
        <dbReference type="PROSITE-ProRule" id="PRU00325"/>
    </source>
</evidence>
<organism evidence="3">
    <name type="scientific">uncultured Chloroflexota bacterium</name>
    <dbReference type="NCBI Taxonomy" id="166587"/>
    <lineage>
        <taxon>Bacteria</taxon>
        <taxon>Bacillati</taxon>
        <taxon>Chloroflexota</taxon>
        <taxon>environmental samples</taxon>
    </lineage>
</organism>
<gene>
    <name evidence="3" type="ORF">AVDCRST_MAG77-2863</name>
</gene>
<dbReference type="GO" id="GO:0008270">
    <property type="term" value="F:zinc ion binding"/>
    <property type="evidence" value="ECO:0007669"/>
    <property type="project" value="UniProtKB-KW"/>
</dbReference>
<keyword evidence="1" id="KW-0863">Zinc-finger</keyword>